<accession>A0A1F6MB32</accession>
<feature type="domain" description="Solute-binding protein family 5" evidence="5">
    <location>
        <begin position="136"/>
        <end position="556"/>
    </location>
</feature>
<evidence type="ECO:0000313" key="6">
    <source>
        <dbReference type="EMBL" id="OGH68768.1"/>
    </source>
</evidence>
<evidence type="ECO:0000256" key="3">
    <source>
        <dbReference type="ARBA" id="ARBA00022729"/>
    </source>
</evidence>
<keyword evidence="4" id="KW-0472">Membrane</keyword>
<dbReference type="Gene3D" id="3.90.76.10">
    <property type="entry name" value="Dipeptide-binding Protein, Domain 1"/>
    <property type="match status" value="1"/>
</dbReference>
<dbReference type="GO" id="GO:0043190">
    <property type="term" value="C:ATP-binding cassette (ABC) transporter complex"/>
    <property type="evidence" value="ECO:0007669"/>
    <property type="project" value="InterPro"/>
</dbReference>
<evidence type="ECO:0000313" key="7">
    <source>
        <dbReference type="Proteomes" id="UP000177953"/>
    </source>
</evidence>
<comment type="caution">
    <text evidence="6">The sequence shown here is derived from an EMBL/GenBank/DDBJ whole genome shotgun (WGS) entry which is preliminary data.</text>
</comment>
<dbReference type="Gene3D" id="3.10.105.10">
    <property type="entry name" value="Dipeptide-binding Protein, Domain 3"/>
    <property type="match status" value="1"/>
</dbReference>
<dbReference type="Gene3D" id="3.40.190.10">
    <property type="entry name" value="Periplasmic binding protein-like II"/>
    <property type="match status" value="1"/>
</dbReference>
<feature type="transmembrane region" description="Helical" evidence="4">
    <location>
        <begin position="60"/>
        <end position="81"/>
    </location>
</feature>
<dbReference type="GO" id="GO:0015833">
    <property type="term" value="P:peptide transport"/>
    <property type="evidence" value="ECO:0007669"/>
    <property type="project" value="TreeGrafter"/>
</dbReference>
<evidence type="ECO:0000256" key="4">
    <source>
        <dbReference type="SAM" id="Phobius"/>
    </source>
</evidence>
<dbReference type="Proteomes" id="UP000177953">
    <property type="component" value="Unassembled WGS sequence"/>
</dbReference>
<dbReference type="PANTHER" id="PTHR30290">
    <property type="entry name" value="PERIPLASMIC BINDING COMPONENT OF ABC TRANSPORTER"/>
    <property type="match status" value="1"/>
</dbReference>
<reference evidence="6 7" key="1">
    <citation type="journal article" date="2016" name="Nat. Commun.">
        <title>Thousands of microbial genomes shed light on interconnected biogeochemical processes in an aquifer system.</title>
        <authorList>
            <person name="Anantharaman K."/>
            <person name="Brown C.T."/>
            <person name="Hug L.A."/>
            <person name="Sharon I."/>
            <person name="Castelle C.J."/>
            <person name="Probst A.J."/>
            <person name="Thomas B.C."/>
            <person name="Singh A."/>
            <person name="Wilkins M.J."/>
            <person name="Karaoz U."/>
            <person name="Brodie E.L."/>
            <person name="Williams K.H."/>
            <person name="Hubbard S.S."/>
            <person name="Banfield J.F."/>
        </authorList>
    </citation>
    <scope>NUCLEOTIDE SEQUENCE [LARGE SCALE GENOMIC DNA]</scope>
</reference>
<keyword evidence="3" id="KW-0732">Signal</keyword>
<keyword evidence="4" id="KW-1133">Transmembrane helix</keyword>
<dbReference type="Pfam" id="PF00496">
    <property type="entry name" value="SBP_bac_5"/>
    <property type="match status" value="1"/>
</dbReference>
<protein>
    <recommendedName>
        <fullName evidence="5">Solute-binding protein family 5 domain-containing protein</fullName>
    </recommendedName>
</protein>
<dbReference type="InterPro" id="IPR030678">
    <property type="entry name" value="Peptide/Ni-bd"/>
</dbReference>
<dbReference type="PIRSF" id="PIRSF002741">
    <property type="entry name" value="MppA"/>
    <property type="match status" value="1"/>
</dbReference>
<gene>
    <name evidence="6" type="ORF">A2754_00170</name>
</gene>
<dbReference type="GO" id="GO:0042597">
    <property type="term" value="C:periplasmic space"/>
    <property type="evidence" value="ECO:0007669"/>
    <property type="project" value="UniProtKB-ARBA"/>
</dbReference>
<organism evidence="6 7">
    <name type="scientific">Candidatus Magasanikbacteria bacterium RIFCSPHIGHO2_01_FULL_47_8</name>
    <dbReference type="NCBI Taxonomy" id="1798673"/>
    <lineage>
        <taxon>Bacteria</taxon>
        <taxon>Candidatus Magasanikiibacteriota</taxon>
    </lineage>
</organism>
<dbReference type="InterPro" id="IPR000914">
    <property type="entry name" value="SBP_5_dom"/>
</dbReference>
<evidence type="ECO:0000259" key="5">
    <source>
        <dbReference type="Pfam" id="PF00496"/>
    </source>
</evidence>
<proteinExistence type="inferred from homology"/>
<dbReference type="InterPro" id="IPR039424">
    <property type="entry name" value="SBP_5"/>
</dbReference>
<dbReference type="PANTHER" id="PTHR30290:SF9">
    <property type="entry name" value="OLIGOPEPTIDE-BINDING PROTEIN APPA"/>
    <property type="match status" value="1"/>
</dbReference>
<dbReference type="EMBL" id="MFPU01000082">
    <property type="protein sequence ID" value="OGH68768.1"/>
    <property type="molecule type" value="Genomic_DNA"/>
</dbReference>
<dbReference type="GO" id="GO:1904680">
    <property type="term" value="F:peptide transmembrane transporter activity"/>
    <property type="evidence" value="ECO:0007669"/>
    <property type="project" value="TreeGrafter"/>
</dbReference>
<dbReference type="SUPFAM" id="SSF53850">
    <property type="entry name" value="Periplasmic binding protein-like II"/>
    <property type="match status" value="1"/>
</dbReference>
<comment type="similarity">
    <text evidence="1">Belongs to the bacterial solute-binding protein 5 family.</text>
</comment>
<sequence>MSWHTYLSRLKTRFSGKKRSHSDYNSLDQRLVKNTQERLFPSWSQLKYLNHFLSKAEKRLLTVSSTASILAILFLTGFFLYNHLDRIPKDGGEYSEAMIGQPKYINPLFASLTEVDTDLTSLIYAGLFRYNKDRVLTPELAASFTVSDDKKTYDITLRKDVRWSDGQEFTANDVIYTFEHIQNPEVGSPLLSAFQGVKIEKVDTHIVRFTLKEPFAPFIESLAVGIIPEHIWGEFPPSGIRLAKNNIQPVGAGAWQFNKLLKDEAGNIQSYQLTRNENYFEKKPYLKTLNFKFFNDYDQAIEAVRNHTVSALSFVPHQTTRLGSQNLTSYTLHLPQYTALFFNQEQASSLKNSEVRSALGQAIDKTSLIHEALRDYGETVDAPILKGSLGYYPELSKLTFNTDSANSLLDKKWTRIEPEDYFKLRFETILKSYEGELDTLKKVASTTPEKIVEGQQKIETQITESIRKQMTADQPFYRHDKDKKILSLTITTVDSPEYVKTAELISKMWNKIGIQTNVQAVNRFEIGRELLKKRSYDILLYGEIVGSDPDPFPFWHSSQVDYPGLNLAMFADRNADKLLEEARITIDSKKRADLYKKFQDILAKELPAIFLYSPTHTFVVNRNIKGITANRINAPSDRYSDIANWYLKTKLKWKT</sequence>
<name>A0A1F6MB32_9BACT</name>
<evidence type="ECO:0000256" key="2">
    <source>
        <dbReference type="ARBA" id="ARBA00022448"/>
    </source>
</evidence>
<keyword evidence="2" id="KW-0813">Transport</keyword>
<evidence type="ECO:0000256" key="1">
    <source>
        <dbReference type="ARBA" id="ARBA00005695"/>
    </source>
</evidence>
<dbReference type="AlphaFoldDB" id="A0A1F6MB32"/>
<keyword evidence="4" id="KW-0812">Transmembrane</keyword>